<evidence type="ECO:0000313" key="1">
    <source>
        <dbReference type="EMBL" id="GAG06114.1"/>
    </source>
</evidence>
<dbReference type="EMBL" id="BARS01021657">
    <property type="protein sequence ID" value="GAG06114.1"/>
    <property type="molecule type" value="Genomic_DNA"/>
</dbReference>
<gene>
    <name evidence="1" type="ORF">S01H1_34746</name>
</gene>
<comment type="caution">
    <text evidence="1">The sequence shown here is derived from an EMBL/GenBank/DDBJ whole genome shotgun (WGS) entry which is preliminary data.</text>
</comment>
<proteinExistence type="predicted"/>
<protein>
    <submittedName>
        <fullName evidence="1">Uncharacterized protein</fullName>
    </submittedName>
</protein>
<dbReference type="AlphaFoldDB" id="X0UJY5"/>
<sequence>TGSNPSKHNIFDFLSRDPKTYLPDLSSARIGKPKKALSIGKYNIPLSKPEIKGLRKSIPFWKILGQKGIFSTILRVPITFPPEKFKGHLLSGMCTPDLKGSQGTFSFYTSDKERIKKREGGMNIPVTLNGDKIETYISGPENTLLQNDEEIHLPLRISIDKNKEEVLLEVSGQKFKLEKHTFSGWKKLTFRPGLGIKIKAICRFYISQIYPHFEMYLTPLNLDPEKPALPLSHPFIYSVYLAKLLGSFITLGEANDTWALNEGVLSEEAFLE</sequence>
<organism evidence="1">
    <name type="scientific">marine sediment metagenome</name>
    <dbReference type="NCBI Taxonomy" id="412755"/>
    <lineage>
        <taxon>unclassified sequences</taxon>
        <taxon>metagenomes</taxon>
        <taxon>ecological metagenomes</taxon>
    </lineage>
</organism>
<feature type="non-terminal residue" evidence="1">
    <location>
        <position position="1"/>
    </location>
</feature>
<reference evidence="1" key="1">
    <citation type="journal article" date="2014" name="Front. Microbiol.">
        <title>High frequency of phylogenetically diverse reductive dehalogenase-homologous genes in deep subseafloor sedimentary metagenomes.</title>
        <authorList>
            <person name="Kawai M."/>
            <person name="Futagami T."/>
            <person name="Toyoda A."/>
            <person name="Takaki Y."/>
            <person name="Nishi S."/>
            <person name="Hori S."/>
            <person name="Arai W."/>
            <person name="Tsubouchi T."/>
            <person name="Morono Y."/>
            <person name="Uchiyama I."/>
            <person name="Ito T."/>
            <person name="Fujiyama A."/>
            <person name="Inagaki F."/>
            <person name="Takami H."/>
        </authorList>
    </citation>
    <scope>NUCLEOTIDE SEQUENCE</scope>
    <source>
        <strain evidence="1">Expedition CK06-06</strain>
    </source>
</reference>
<feature type="non-terminal residue" evidence="1">
    <location>
        <position position="272"/>
    </location>
</feature>
<name>X0UJY5_9ZZZZ</name>
<accession>X0UJY5</accession>